<keyword evidence="12" id="KW-1185">Reference proteome</keyword>
<evidence type="ECO:0000256" key="6">
    <source>
        <dbReference type="ARBA" id="ARBA00022801"/>
    </source>
</evidence>
<dbReference type="PROSITE" id="PS00730">
    <property type="entry name" value="AP_NUCLEASE_F2_2"/>
    <property type="match status" value="1"/>
</dbReference>
<comment type="similarity">
    <text evidence="1 9">Belongs to the AP endonuclease 2 family.</text>
</comment>
<feature type="domain" description="Xylose isomerase-like TIM barrel" evidence="10">
    <location>
        <begin position="20"/>
        <end position="271"/>
    </location>
</feature>
<keyword evidence="4 9" id="KW-0255">Endonuclease</keyword>
<evidence type="ECO:0000313" key="11">
    <source>
        <dbReference type="EMBL" id="QDT31602.1"/>
    </source>
</evidence>
<dbReference type="PROSITE" id="PS51432">
    <property type="entry name" value="AP_NUCLEASE_F2_4"/>
    <property type="match status" value="1"/>
</dbReference>
<dbReference type="GO" id="GO:0008270">
    <property type="term" value="F:zinc ion binding"/>
    <property type="evidence" value="ECO:0007669"/>
    <property type="project" value="UniProtKB-UniRule"/>
</dbReference>
<dbReference type="GO" id="GO:0008081">
    <property type="term" value="F:phosphoric diester hydrolase activity"/>
    <property type="evidence" value="ECO:0007669"/>
    <property type="project" value="TreeGrafter"/>
</dbReference>
<keyword evidence="5 9" id="KW-0227">DNA damage</keyword>
<feature type="binding site" evidence="9">
    <location>
        <position position="228"/>
    </location>
    <ligand>
        <name>Zn(2+)</name>
        <dbReference type="ChEBI" id="CHEBI:29105"/>
        <label>3</label>
    </ligand>
</feature>
<keyword evidence="8 9" id="KW-0234">DNA repair</keyword>
<gene>
    <name evidence="9 11" type="primary">nfo</name>
    <name evidence="11" type="ORF">Mal48_08370</name>
</gene>
<dbReference type="NCBIfam" id="TIGR00587">
    <property type="entry name" value="nfo"/>
    <property type="match status" value="1"/>
</dbReference>
<dbReference type="GO" id="GO:0003906">
    <property type="term" value="F:DNA-(apurinic or apyrimidinic site) endonuclease activity"/>
    <property type="evidence" value="ECO:0007669"/>
    <property type="project" value="TreeGrafter"/>
</dbReference>
<feature type="binding site" evidence="9">
    <location>
        <position position="260"/>
    </location>
    <ligand>
        <name>Zn(2+)</name>
        <dbReference type="ChEBI" id="CHEBI:29105"/>
        <label>2</label>
    </ligand>
</feature>
<accession>A0A517QIW7</accession>
<dbReference type="Gene3D" id="3.20.20.150">
    <property type="entry name" value="Divalent-metal-dependent TIM barrel enzymes"/>
    <property type="match status" value="1"/>
</dbReference>
<dbReference type="FunFam" id="3.20.20.150:FF:000001">
    <property type="entry name" value="Probable endonuclease 4"/>
    <property type="match status" value="1"/>
</dbReference>
<feature type="binding site" evidence="9">
    <location>
        <position position="67"/>
    </location>
    <ligand>
        <name>Zn(2+)</name>
        <dbReference type="ChEBI" id="CHEBI:29105"/>
        <label>1</label>
    </ligand>
</feature>
<evidence type="ECO:0000259" key="10">
    <source>
        <dbReference type="Pfam" id="PF01261"/>
    </source>
</evidence>
<comment type="catalytic activity">
    <reaction evidence="9">
        <text>Endonucleolytic cleavage to 5'-phosphooligonucleotide end-products.</text>
        <dbReference type="EC" id="3.1.21.2"/>
    </reaction>
</comment>
<dbReference type="Pfam" id="PF01261">
    <property type="entry name" value="AP_endonuc_2"/>
    <property type="match status" value="1"/>
</dbReference>
<sequence length="287" mass="31905">MPLFGSHLSIAGGYYKAANAAGALGMNTVQIFTKNNNQWKGKPLTEEDAEKFKKAVLEHGLVSPCSHDSYLINLASPKPELWEKSLDAYVIELERAEMLGLSGVVMHPGSYVDSSEEEGLAKVIEGLNEAHRRTPGLKVQTWIEATAGQGTNLGYKFEHLGQILQHAEDGERFGVCIDTCHIFAAGYGLKTESEYNETMQQLDEHVGIENVKAFHLNDSKKEQGSRVDRHDHIGEGFLGLEPFRFVVNDPRFAGLPMYLETKKEKRDGEEMDAVNLRTLKSLLNVES</sequence>
<feature type="binding site" evidence="9">
    <location>
        <position position="178"/>
    </location>
    <ligand>
        <name>Zn(2+)</name>
        <dbReference type="ChEBI" id="CHEBI:29105"/>
        <label>2</label>
    </ligand>
</feature>
<dbReference type="GO" id="GO:0008833">
    <property type="term" value="F:deoxyribonuclease IV (phage-T4-induced) activity"/>
    <property type="evidence" value="ECO:0007669"/>
    <property type="project" value="UniProtKB-UniRule"/>
</dbReference>
<dbReference type="PANTHER" id="PTHR21445">
    <property type="entry name" value="ENDONUCLEASE IV ENDODEOXYRIBONUCLEASE IV"/>
    <property type="match status" value="1"/>
</dbReference>
<feature type="binding site" evidence="9">
    <location>
        <position position="144"/>
    </location>
    <ligand>
        <name>Zn(2+)</name>
        <dbReference type="ChEBI" id="CHEBI:29105"/>
        <label>1</label>
    </ligand>
</feature>
<dbReference type="CDD" id="cd00019">
    <property type="entry name" value="AP2Ec"/>
    <property type="match status" value="1"/>
</dbReference>
<evidence type="ECO:0000256" key="1">
    <source>
        <dbReference type="ARBA" id="ARBA00005340"/>
    </source>
</evidence>
<dbReference type="PROSITE" id="PS00729">
    <property type="entry name" value="AP_NUCLEASE_F2_1"/>
    <property type="match status" value="1"/>
</dbReference>
<dbReference type="GO" id="GO:0003677">
    <property type="term" value="F:DNA binding"/>
    <property type="evidence" value="ECO:0007669"/>
    <property type="project" value="InterPro"/>
</dbReference>
<dbReference type="AlphaFoldDB" id="A0A517QIW7"/>
<dbReference type="SUPFAM" id="SSF51658">
    <property type="entry name" value="Xylose isomerase-like"/>
    <property type="match status" value="1"/>
</dbReference>
<dbReference type="SMART" id="SM00518">
    <property type="entry name" value="AP2Ec"/>
    <property type="match status" value="1"/>
</dbReference>
<feature type="binding site" evidence="9">
    <location>
        <position position="144"/>
    </location>
    <ligand>
        <name>Zn(2+)</name>
        <dbReference type="ChEBI" id="CHEBI:29105"/>
        <label>2</label>
    </ligand>
</feature>
<dbReference type="InterPro" id="IPR018246">
    <property type="entry name" value="AP_endonuc_F2_Zn_BS"/>
</dbReference>
<dbReference type="PROSITE" id="PS00731">
    <property type="entry name" value="AP_NUCLEASE_F2_3"/>
    <property type="match status" value="1"/>
</dbReference>
<dbReference type="EC" id="3.1.21.2" evidence="9"/>
<feature type="binding site" evidence="9">
    <location>
        <position position="215"/>
    </location>
    <ligand>
        <name>Zn(2+)</name>
        <dbReference type="ChEBI" id="CHEBI:29105"/>
        <label>2</label>
    </ligand>
</feature>
<organism evidence="11 12">
    <name type="scientific">Thalassoglobus polymorphus</name>
    <dbReference type="NCBI Taxonomy" id="2527994"/>
    <lineage>
        <taxon>Bacteria</taxon>
        <taxon>Pseudomonadati</taxon>
        <taxon>Planctomycetota</taxon>
        <taxon>Planctomycetia</taxon>
        <taxon>Planctomycetales</taxon>
        <taxon>Planctomycetaceae</taxon>
        <taxon>Thalassoglobus</taxon>
    </lineage>
</organism>
<evidence type="ECO:0000256" key="8">
    <source>
        <dbReference type="ARBA" id="ARBA00023204"/>
    </source>
</evidence>
<protein>
    <recommendedName>
        <fullName evidence="9">Probable endonuclease 4</fullName>
        <ecNumber evidence="9">3.1.21.2</ecNumber>
    </recommendedName>
    <alternativeName>
        <fullName evidence="9">Endodeoxyribonuclease IV</fullName>
    </alternativeName>
    <alternativeName>
        <fullName evidence="9">Endonuclease IV</fullName>
    </alternativeName>
</protein>
<keyword evidence="2 9" id="KW-0540">Nuclease</keyword>
<feature type="binding site" evidence="9">
    <location>
        <position position="181"/>
    </location>
    <ligand>
        <name>Zn(2+)</name>
        <dbReference type="ChEBI" id="CHEBI:29105"/>
        <label>3</label>
    </ligand>
</feature>
<evidence type="ECO:0000256" key="5">
    <source>
        <dbReference type="ARBA" id="ARBA00022763"/>
    </source>
</evidence>
<comment type="cofactor">
    <cofactor evidence="9">
        <name>Zn(2+)</name>
        <dbReference type="ChEBI" id="CHEBI:29105"/>
    </cofactor>
    <text evidence="9">Binds 3 Zn(2+) ions.</text>
</comment>
<dbReference type="Proteomes" id="UP000315724">
    <property type="component" value="Chromosome"/>
</dbReference>
<comment type="function">
    <text evidence="9">Endonuclease IV plays a role in DNA repair. It cleaves phosphodiester bonds at apurinic or apyrimidinic (AP) sites, generating a 3'-hydroxyl group and a 5'-terminal sugar phosphate.</text>
</comment>
<evidence type="ECO:0000256" key="7">
    <source>
        <dbReference type="ARBA" id="ARBA00022833"/>
    </source>
</evidence>
<dbReference type="HAMAP" id="MF_00152">
    <property type="entry name" value="Nfo"/>
    <property type="match status" value="1"/>
</dbReference>
<dbReference type="GO" id="GO:0006284">
    <property type="term" value="P:base-excision repair"/>
    <property type="evidence" value="ECO:0007669"/>
    <property type="project" value="TreeGrafter"/>
</dbReference>
<evidence type="ECO:0000256" key="2">
    <source>
        <dbReference type="ARBA" id="ARBA00022722"/>
    </source>
</evidence>
<dbReference type="InterPro" id="IPR036237">
    <property type="entry name" value="Xyl_isomerase-like_sf"/>
</dbReference>
<evidence type="ECO:0000313" key="12">
    <source>
        <dbReference type="Proteomes" id="UP000315724"/>
    </source>
</evidence>
<evidence type="ECO:0000256" key="9">
    <source>
        <dbReference type="HAMAP-Rule" id="MF_00152"/>
    </source>
</evidence>
<keyword evidence="7 9" id="KW-0862">Zinc</keyword>
<dbReference type="PANTHER" id="PTHR21445:SF0">
    <property type="entry name" value="APURINIC-APYRIMIDINIC ENDONUCLEASE"/>
    <property type="match status" value="1"/>
</dbReference>
<feature type="binding site" evidence="9">
    <location>
        <position position="107"/>
    </location>
    <ligand>
        <name>Zn(2+)</name>
        <dbReference type="ChEBI" id="CHEBI:29105"/>
        <label>1</label>
    </ligand>
</feature>
<dbReference type="RefSeq" id="WP_145196303.1">
    <property type="nucleotide sequence ID" value="NZ_CP036267.1"/>
</dbReference>
<keyword evidence="6 9" id="KW-0378">Hydrolase</keyword>
<keyword evidence="3 9" id="KW-0479">Metal-binding</keyword>
<dbReference type="InterPro" id="IPR001719">
    <property type="entry name" value="AP_endonuc_2"/>
</dbReference>
<proteinExistence type="inferred from homology"/>
<name>A0A517QIW7_9PLAN</name>
<evidence type="ECO:0000256" key="4">
    <source>
        <dbReference type="ARBA" id="ARBA00022759"/>
    </source>
</evidence>
<dbReference type="OrthoDB" id="9805666at2"/>
<feature type="binding site" evidence="9">
    <location>
        <position position="230"/>
    </location>
    <ligand>
        <name>Zn(2+)</name>
        <dbReference type="ChEBI" id="CHEBI:29105"/>
        <label>3</label>
    </ligand>
</feature>
<dbReference type="InterPro" id="IPR013022">
    <property type="entry name" value="Xyl_isomerase-like_TIM-brl"/>
</dbReference>
<dbReference type="KEGG" id="tpol:Mal48_08370"/>
<evidence type="ECO:0000256" key="3">
    <source>
        <dbReference type="ARBA" id="ARBA00022723"/>
    </source>
</evidence>
<reference evidence="11 12" key="1">
    <citation type="submission" date="2019-02" db="EMBL/GenBank/DDBJ databases">
        <title>Deep-cultivation of Planctomycetes and their phenomic and genomic characterization uncovers novel biology.</title>
        <authorList>
            <person name="Wiegand S."/>
            <person name="Jogler M."/>
            <person name="Boedeker C."/>
            <person name="Pinto D."/>
            <person name="Vollmers J."/>
            <person name="Rivas-Marin E."/>
            <person name="Kohn T."/>
            <person name="Peeters S.H."/>
            <person name="Heuer A."/>
            <person name="Rast P."/>
            <person name="Oberbeckmann S."/>
            <person name="Bunk B."/>
            <person name="Jeske O."/>
            <person name="Meyerdierks A."/>
            <person name="Storesund J.E."/>
            <person name="Kallscheuer N."/>
            <person name="Luecker S."/>
            <person name="Lage O.M."/>
            <person name="Pohl T."/>
            <person name="Merkel B.J."/>
            <person name="Hornburger P."/>
            <person name="Mueller R.-W."/>
            <person name="Bruemmer F."/>
            <person name="Labrenz M."/>
            <person name="Spormann A.M."/>
            <person name="Op den Camp H."/>
            <person name="Overmann J."/>
            <person name="Amann R."/>
            <person name="Jetten M.S.M."/>
            <person name="Mascher T."/>
            <person name="Medema M.H."/>
            <person name="Devos D.P."/>
            <person name="Kaster A.-K."/>
            <person name="Ovreas L."/>
            <person name="Rohde M."/>
            <person name="Galperin M.Y."/>
            <person name="Jogler C."/>
        </authorList>
    </citation>
    <scope>NUCLEOTIDE SEQUENCE [LARGE SCALE GENOMIC DNA]</scope>
    <source>
        <strain evidence="11 12">Mal48</strain>
    </source>
</reference>
<dbReference type="EMBL" id="CP036267">
    <property type="protein sequence ID" value="QDT31602.1"/>
    <property type="molecule type" value="Genomic_DNA"/>
</dbReference>